<evidence type="ECO:0000313" key="1">
    <source>
        <dbReference type="EMBL" id="RXZ54985.1"/>
    </source>
</evidence>
<organism evidence="1 2">
    <name type="scientific">Senegalimassilia faecalis</name>
    <dbReference type="NCBI Taxonomy" id="2509433"/>
    <lineage>
        <taxon>Bacteria</taxon>
        <taxon>Bacillati</taxon>
        <taxon>Actinomycetota</taxon>
        <taxon>Coriobacteriia</taxon>
        <taxon>Coriobacteriales</taxon>
        <taxon>Coriobacteriaceae</taxon>
        <taxon>Senegalimassilia</taxon>
    </lineage>
</organism>
<keyword evidence="2" id="KW-1185">Reference proteome</keyword>
<sequence length="262" mass="29636">MQTDKYDRELIDAIDKREPKLVEQVKTIENECGFPTVIYRSPSRLIKECEDAYDCGCVIAALTLVLTIPDVCSRLDGTDYRTWSARYLQLKRPKGSKEKERAPEKTQKEVAEDFKCIESEGIFTAADLYQLRCSIVHAGSSVIGKEETKDKDKDKDKKKKKDGAKFSPYRTIGVGLTGNPENLLISYGHDGVGIDEMTNCSYSCTVNLEGLIRRMAKGVEKFILEDPTRDDEYSFEKAESIEDKETPVTTRKGIVDYRTISN</sequence>
<protein>
    <submittedName>
        <fullName evidence="1">Uncharacterized protein</fullName>
    </submittedName>
</protein>
<gene>
    <name evidence="1" type="ORF">ET524_11210</name>
</gene>
<evidence type="ECO:0000313" key="2">
    <source>
        <dbReference type="Proteomes" id="UP000293345"/>
    </source>
</evidence>
<comment type="caution">
    <text evidence="1">The sequence shown here is derived from an EMBL/GenBank/DDBJ whole genome shotgun (WGS) entry which is preliminary data.</text>
</comment>
<accession>A0A4Q2K0M9</accession>
<dbReference type="EMBL" id="SDPW01000001">
    <property type="protein sequence ID" value="RXZ54985.1"/>
    <property type="molecule type" value="Genomic_DNA"/>
</dbReference>
<reference evidence="1 2" key="1">
    <citation type="submission" date="2019-01" db="EMBL/GenBank/DDBJ databases">
        <title>Senegalimassilia sp. nov. KGMB04484 isolated human feces.</title>
        <authorList>
            <person name="Han K.-I."/>
            <person name="Kim J.-S."/>
            <person name="Lee K.C."/>
            <person name="Suh M.K."/>
            <person name="Eom M.K."/>
            <person name="Lee J.H."/>
            <person name="Park S.-H."/>
            <person name="Kang S.W."/>
            <person name="Park J.-E."/>
            <person name="Oh B.S."/>
            <person name="Yu S.Y."/>
            <person name="Choi S.-H."/>
            <person name="Lee D.H."/>
            <person name="Yoon H."/>
            <person name="Kim B.-Y."/>
            <person name="Lee J.H."/>
            <person name="Lee J.-S."/>
        </authorList>
    </citation>
    <scope>NUCLEOTIDE SEQUENCE [LARGE SCALE GENOMIC DNA]</scope>
    <source>
        <strain evidence="1 2">KGMB04484</strain>
    </source>
</reference>
<name>A0A4Q2K0M9_9ACTN</name>
<proteinExistence type="predicted"/>
<dbReference type="RefSeq" id="WP_129425912.1">
    <property type="nucleotide sequence ID" value="NZ_SDPW01000001.1"/>
</dbReference>
<dbReference type="OrthoDB" id="5150111at2"/>
<dbReference type="Proteomes" id="UP000293345">
    <property type="component" value="Unassembled WGS sequence"/>
</dbReference>
<dbReference type="AlphaFoldDB" id="A0A4Q2K0M9"/>